<dbReference type="RefSeq" id="WP_152580225.1">
    <property type="nucleotide sequence ID" value="NZ_JAKVOD010000001.1"/>
</dbReference>
<dbReference type="InterPro" id="IPR001638">
    <property type="entry name" value="Solute-binding_3/MltF_N"/>
</dbReference>
<dbReference type="AlphaFoldDB" id="A0A5N6S156"/>
<evidence type="ECO:0000256" key="2">
    <source>
        <dbReference type="SAM" id="MobiDB-lite"/>
    </source>
</evidence>
<dbReference type="Proteomes" id="UP000325415">
    <property type="component" value="Unassembled WGS sequence"/>
</dbReference>
<dbReference type="CDD" id="cd13530">
    <property type="entry name" value="PBP2_peptides_like"/>
    <property type="match status" value="1"/>
</dbReference>
<evidence type="ECO:0000313" key="5">
    <source>
        <dbReference type="Proteomes" id="UP000325415"/>
    </source>
</evidence>
<keyword evidence="1" id="KW-0732">Signal</keyword>
<dbReference type="PANTHER" id="PTHR35936">
    <property type="entry name" value="MEMBRANE-BOUND LYTIC MUREIN TRANSGLYCOSYLASE F"/>
    <property type="match status" value="1"/>
</dbReference>
<evidence type="ECO:0000256" key="1">
    <source>
        <dbReference type="ARBA" id="ARBA00022729"/>
    </source>
</evidence>
<evidence type="ECO:0000313" key="4">
    <source>
        <dbReference type="EMBL" id="KAE8129741.1"/>
    </source>
</evidence>
<gene>
    <name evidence="4" type="ORF">DDE84_02800</name>
</gene>
<protein>
    <submittedName>
        <fullName evidence="4">Amino acid ABC transporter substrate-binding protein</fullName>
    </submittedName>
</protein>
<name>A0A5N6S156_9BIFI</name>
<dbReference type="SMART" id="SM00062">
    <property type="entry name" value="PBPb"/>
    <property type="match status" value="1"/>
</dbReference>
<feature type="domain" description="Solute-binding protein family 3/N-terminal" evidence="3">
    <location>
        <begin position="69"/>
        <end position="289"/>
    </location>
</feature>
<sequence>MSSRDQGSVNWAGQRYSTGNQQEDNSMKKFARTAIAAVTVAMLAFAGACGSGSASSSSSSGSSASSAETVTIGTSNDAPLAYIDKSGNLTGIDGDIMMAIAKENGWKVKNSVTSFSTLIASLNTNKIDISNDAMFITPVRQKQVNFSEPFYVLHDAIIVKKSETSVKDYDQLKGKPLGTVTGTAYADLLNTLSPGKVKLFDSQATMVQAIVNGDIYGAITDQPVAAYSLKQNPSLPIRVVNPETPHFSNDVAPCVRKADKDRLAAINSGLKKIKADGTYDKIMKKWDMPASSFIK</sequence>
<feature type="region of interest" description="Disordered" evidence="2">
    <location>
        <begin position="1"/>
        <end position="24"/>
    </location>
</feature>
<dbReference type="EMBL" id="QDAG01000002">
    <property type="protein sequence ID" value="KAE8129741.1"/>
    <property type="molecule type" value="Genomic_DNA"/>
</dbReference>
<proteinExistence type="predicted"/>
<reference evidence="4 5" key="1">
    <citation type="submission" date="2018-04" db="EMBL/GenBank/DDBJ databases">
        <authorList>
            <person name="Eckel V.P."/>
            <person name="Vogel R.F."/>
        </authorList>
    </citation>
    <scope>NUCLEOTIDE SEQUENCE [LARGE SCALE GENOMIC DNA]</scope>
    <source>
        <strain evidence="5">TMW 2.1764</strain>
    </source>
</reference>
<dbReference type="Gene3D" id="3.40.190.10">
    <property type="entry name" value="Periplasmic binding protein-like II"/>
    <property type="match status" value="2"/>
</dbReference>
<dbReference type="PANTHER" id="PTHR35936:SF17">
    <property type="entry name" value="ARGININE-BINDING EXTRACELLULAR PROTEIN ARTP"/>
    <property type="match status" value="1"/>
</dbReference>
<dbReference type="Pfam" id="PF00497">
    <property type="entry name" value="SBP_bac_3"/>
    <property type="match status" value="1"/>
</dbReference>
<organism evidence="4 5">
    <name type="scientific">Bifidobacterium tibiigranuli</name>
    <dbReference type="NCBI Taxonomy" id="2172043"/>
    <lineage>
        <taxon>Bacteria</taxon>
        <taxon>Bacillati</taxon>
        <taxon>Actinomycetota</taxon>
        <taxon>Actinomycetes</taxon>
        <taxon>Bifidobacteriales</taxon>
        <taxon>Bifidobacteriaceae</taxon>
        <taxon>Bifidobacterium</taxon>
    </lineage>
</organism>
<dbReference type="SUPFAM" id="SSF53850">
    <property type="entry name" value="Periplasmic binding protein-like II"/>
    <property type="match status" value="1"/>
</dbReference>
<comment type="caution">
    <text evidence="4">The sequence shown here is derived from an EMBL/GenBank/DDBJ whole genome shotgun (WGS) entry which is preliminary data.</text>
</comment>
<keyword evidence="5" id="KW-1185">Reference proteome</keyword>
<accession>A0A5N6S156</accession>
<evidence type="ECO:0000259" key="3">
    <source>
        <dbReference type="SMART" id="SM00062"/>
    </source>
</evidence>